<evidence type="ECO:0000313" key="6">
    <source>
        <dbReference type="Proteomes" id="UP000239415"/>
    </source>
</evidence>
<dbReference type="CDD" id="cd06530">
    <property type="entry name" value="S26_SPase_I"/>
    <property type="match status" value="1"/>
</dbReference>
<feature type="domain" description="Peptidase S26" evidence="4">
    <location>
        <begin position="19"/>
        <end position="90"/>
    </location>
</feature>
<sequence>MRSHIARLVGALGLGILGVLALRRSLLIVEVTGHSMEPAHRSGARLLALRGAQPRRGDVILIRHPDAASRPRGASDYLVKRMAALPGDPVPRAVVPTVGTGVVPPGSCVVLGDNPDSADSRTWGFVRRSTVVGRVLCELRGHGPEASSYR</sequence>
<dbReference type="PANTHER" id="PTHR43390">
    <property type="entry name" value="SIGNAL PEPTIDASE I"/>
    <property type="match status" value="1"/>
</dbReference>
<dbReference type="Gene3D" id="2.10.109.10">
    <property type="entry name" value="Umud Fragment, subunit A"/>
    <property type="match status" value="1"/>
</dbReference>
<proteinExistence type="inferred from homology"/>
<dbReference type="AlphaFoldDB" id="A0A2T0JU39"/>
<evidence type="ECO:0000256" key="3">
    <source>
        <dbReference type="PIRSR" id="PIRSR600223-1"/>
    </source>
</evidence>
<dbReference type="InterPro" id="IPR000223">
    <property type="entry name" value="Pept_S26A_signal_pept_1"/>
</dbReference>
<dbReference type="EMBL" id="PVMZ01000032">
    <property type="protein sequence ID" value="PRX10954.1"/>
    <property type="molecule type" value="Genomic_DNA"/>
</dbReference>
<feature type="active site" evidence="3">
    <location>
        <position position="80"/>
    </location>
</feature>
<dbReference type="SUPFAM" id="SSF51306">
    <property type="entry name" value="LexA/Signal peptidase"/>
    <property type="match status" value="1"/>
</dbReference>
<comment type="subcellular location">
    <subcellularLocation>
        <location evidence="1">Cell membrane</location>
        <topology evidence="1">Single-pass type II membrane protein</topology>
    </subcellularLocation>
</comment>
<protein>
    <submittedName>
        <fullName evidence="5">Signal peptidase I</fullName>
    </submittedName>
</protein>
<dbReference type="InterPro" id="IPR019533">
    <property type="entry name" value="Peptidase_S26"/>
</dbReference>
<evidence type="ECO:0000259" key="4">
    <source>
        <dbReference type="Pfam" id="PF10502"/>
    </source>
</evidence>
<evidence type="ECO:0000313" key="5">
    <source>
        <dbReference type="EMBL" id="PRX10954.1"/>
    </source>
</evidence>
<evidence type="ECO:0000256" key="1">
    <source>
        <dbReference type="ARBA" id="ARBA00004401"/>
    </source>
</evidence>
<dbReference type="Proteomes" id="UP000239415">
    <property type="component" value="Unassembled WGS sequence"/>
</dbReference>
<feature type="domain" description="Peptidase S26" evidence="4">
    <location>
        <begin position="97"/>
        <end position="135"/>
    </location>
</feature>
<feature type="active site" evidence="3">
    <location>
        <position position="35"/>
    </location>
</feature>
<keyword evidence="6" id="KW-1185">Reference proteome</keyword>
<accession>A0A2T0JU39</accession>
<dbReference type="InterPro" id="IPR036286">
    <property type="entry name" value="LexA/Signal_pep-like_sf"/>
</dbReference>
<dbReference type="Pfam" id="PF10502">
    <property type="entry name" value="Peptidase_S26"/>
    <property type="match status" value="2"/>
</dbReference>
<gene>
    <name evidence="5" type="ORF">CLV67_13212</name>
</gene>
<organism evidence="5 6">
    <name type="scientific">Actinoplanes italicus</name>
    <dbReference type="NCBI Taxonomy" id="113567"/>
    <lineage>
        <taxon>Bacteria</taxon>
        <taxon>Bacillati</taxon>
        <taxon>Actinomycetota</taxon>
        <taxon>Actinomycetes</taxon>
        <taxon>Micromonosporales</taxon>
        <taxon>Micromonosporaceae</taxon>
        <taxon>Actinoplanes</taxon>
    </lineage>
</organism>
<comment type="similarity">
    <text evidence="2">Belongs to the peptidase S26 family.</text>
</comment>
<dbReference type="GO" id="GO:0005886">
    <property type="term" value="C:plasma membrane"/>
    <property type="evidence" value="ECO:0007669"/>
    <property type="project" value="UniProtKB-SubCell"/>
</dbReference>
<dbReference type="PANTHER" id="PTHR43390:SF1">
    <property type="entry name" value="CHLOROPLAST PROCESSING PEPTIDASE"/>
    <property type="match status" value="1"/>
</dbReference>
<evidence type="ECO:0000256" key="2">
    <source>
        <dbReference type="ARBA" id="ARBA00009370"/>
    </source>
</evidence>
<reference evidence="5 6" key="1">
    <citation type="submission" date="2018-03" db="EMBL/GenBank/DDBJ databases">
        <title>Genomic Encyclopedia of Archaeal and Bacterial Type Strains, Phase II (KMG-II): from individual species to whole genera.</title>
        <authorList>
            <person name="Goeker M."/>
        </authorList>
    </citation>
    <scope>NUCLEOTIDE SEQUENCE [LARGE SCALE GENOMIC DNA]</scope>
    <source>
        <strain evidence="5 6">DSM 43146</strain>
    </source>
</reference>
<comment type="caution">
    <text evidence="5">The sequence shown here is derived from an EMBL/GenBank/DDBJ whole genome shotgun (WGS) entry which is preliminary data.</text>
</comment>
<dbReference type="GO" id="GO:0004252">
    <property type="term" value="F:serine-type endopeptidase activity"/>
    <property type="evidence" value="ECO:0007669"/>
    <property type="project" value="InterPro"/>
</dbReference>
<name>A0A2T0JU39_9ACTN</name>
<dbReference type="GO" id="GO:0006465">
    <property type="term" value="P:signal peptide processing"/>
    <property type="evidence" value="ECO:0007669"/>
    <property type="project" value="InterPro"/>
</dbReference>